<dbReference type="InterPro" id="IPR000014">
    <property type="entry name" value="PAS"/>
</dbReference>
<feature type="transmembrane region" description="Helical" evidence="15">
    <location>
        <begin position="31"/>
        <end position="61"/>
    </location>
</feature>
<dbReference type="Gene3D" id="3.40.50.2300">
    <property type="match status" value="1"/>
</dbReference>
<keyword evidence="5" id="KW-0808">Transferase</keyword>
<evidence type="ECO:0000256" key="6">
    <source>
        <dbReference type="ARBA" id="ARBA00022692"/>
    </source>
</evidence>
<sequence>MPRPFRYLIAVLAVAAGTACRINLPLEGLPYLFYIPFVMLAGFWAGVGPGILAAVLSMLTAEYLFVGSRFSFDGDLTQWRNNISFAIVSSLMAVVCAKLRGTLSRLNELNEDLEKQIELRIRERDQVWQLSPDMACTFDHAGRLRALSPAWQRTLGLPPQSLTGRVVTELMHPDDRASWTRALAGLREPATVEARLQGQSGEYHWLSWHIALQDELYYGAVRDITEFKAQQLVLEKTEEQLRQSQKMEAIGQLTGGLAHDFNNLLAGIMGSHDLMALRLKQGRTEGLERYLTMARSSVERAAALTHRLMAYARRQTLDPRPVDANALVQGMEELIRRTIGPHIRLETQLDPALWMTSCDPHQLDNALLNLSINARDAMPDGGTLSIRTANVSLGDDDYAELDLAPGDYLRIAVRDDGTGMTPDVARRAFDPFFTTKPLGMGTGLGLSMIYGFTQQSAGQTRIRSALGEGTTVEMYLPRFQGTSAAAPESTAAAVAPRQARGTILVVDDEETVRAVVVEALREVGYTTVEAGDAAGGLAILRSAQTLDALVSDVGLPGGMNGRQLADAAREQRPGMKALLITGYAQDAVIRDGQLPADLRVLTKPFTMDALRDQVDALMH</sequence>
<dbReference type="SMART" id="SM00387">
    <property type="entry name" value="HATPase_c"/>
    <property type="match status" value="1"/>
</dbReference>
<feature type="domain" description="Response regulatory" evidence="17">
    <location>
        <begin position="502"/>
        <end position="618"/>
    </location>
</feature>
<dbReference type="InterPro" id="IPR036890">
    <property type="entry name" value="HATPase_C_sf"/>
</dbReference>
<name>A0A1H2PKV5_9BURK</name>
<protein>
    <recommendedName>
        <fullName evidence="3">histidine kinase</fullName>
        <ecNumber evidence="3">2.7.13.3</ecNumber>
    </recommendedName>
</protein>
<evidence type="ECO:0000256" key="5">
    <source>
        <dbReference type="ARBA" id="ARBA00022679"/>
    </source>
</evidence>
<dbReference type="SUPFAM" id="SSF55874">
    <property type="entry name" value="ATPase domain of HSP90 chaperone/DNA topoisomerase II/histidine kinase"/>
    <property type="match status" value="1"/>
</dbReference>
<feature type="domain" description="PAS" evidence="18">
    <location>
        <begin position="139"/>
        <end position="176"/>
    </location>
</feature>
<gene>
    <name evidence="19" type="ORF">SAMN05216551_102269</name>
</gene>
<keyword evidence="6 15" id="KW-0812">Transmembrane</keyword>
<dbReference type="SUPFAM" id="SSF47384">
    <property type="entry name" value="Homodimeric domain of signal transducing histidine kinase"/>
    <property type="match status" value="1"/>
</dbReference>
<evidence type="ECO:0000256" key="12">
    <source>
        <dbReference type="ARBA" id="ARBA00023136"/>
    </source>
</evidence>
<dbReference type="GO" id="GO:0005524">
    <property type="term" value="F:ATP binding"/>
    <property type="evidence" value="ECO:0007669"/>
    <property type="project" value="UniProtKB-KW"/>
</dbReference>
<dbReference type="AlphaFoldDB" id="A0A1H2PKV5"/>
<dbReference type="EC" id="2.7.13.3" evidence="3"/>
<evidence type="ECO:0000259" key="18">
    <source>
        <dbReference type="PROSITE" id="PS50112"/>
    </source>
</evidence>
<evidence type="ECO:0000256" key="8">
    <source>
        <dbReference type="ARBA" id="ARBA00022777"/>
    </source>
</evidence>
<dbReference type="PANTHER" id="PTHR43065:SF42">
    <property type="entry name" value="TWO-COMPONENT SENSOR PPRA"/>
    <property type="match status" value="1"/>
</dbReference>
<dbReference type="InterPro" id="IPR003594">
    <property type="entry name" value="HATPase_dom"/>
</dbReference>
<comment type="subcellular location">
    <subcellularLocation>
        <location evidence="2">Membrane</location>
        <topology evidence="2">Multi-pass membrane protein</topology>
    </subcellularLocation>
</comment>
<dbReference type="SMART" id="SM00448">
    <property type="entry name" value="REC"/>
    <property type="match status" value="1"/>
</dbReference>
<dbReference type="SUPFAM" id="SSF55785">
    <property type="entry name" value="PYP-like sensor domain (PAS domain)"/>
    <property type="match status" value="1"/>
</dbReference>
<dbReference type="SMART" id="SM00091">
    <property type="entry name" value="PAS"/>
    <property type="match status" value="1"/>
</dbReference>
<dbReference type="PRINTS" id="PR00344">
    <property type="entry name" value="BCTRLSENSOR"/>
</dbReference>
<evidence type="ECO:0000256" key="1">
    <source>
        <dbReference type="ARBA" id="ARBA00000085"/>
    </source>
</evidence>
<dbReference type="PROSITE" id="PS51257">
    <property type="entry name" value="PROKAR_LIPOPROTEIN"/>
    <property type="match status" value="1"/>
</dbReference>
<dbReference type="Gene3D" id="1.20.120.620">
    <property type="entry name" value="Backbone structure of the membrane domain of e. Coli histidine kinase receptor kdpd"/>
    <property type="match status" value="1"/>
</dbReference>
<keyword evidence="10 15" id="KW-1133">Transmembrane helix</keyword>
<dbReference type="InterPro" id="IPR011006">
    <property type="entry name" value="CheY-like_superfamily"/>
</dbReference>
<dbReference type="OrthoDB" id="5389366at2"/>
<keyword evidence="14" id="KW-0175">Coiled coil</keyword>
<accession>A0A1H2PKV5</accession>
<dbReference type="InterPro" id="IPR004358">
    <property type="entry name" value="Sig_transdc_His_kin-like_C"/>
</dbReference>
<keyword evidence="12 15" id="KW-0472">Membrane</keyword>
<dbReference type="Pfam" id="PF02518">
    <property type="entry name" value="HATPase_c"/>
    <property type="match status" value="1"/>
</dbReference>
<keyword evidence="8" id="KW-0418">Kinase</keyword>
<evidence type="ECO:0000256" key="2">
    <source>
        <dbReference type="ARBA" id="ARBA00004141"/>
    </source>
</evidence>
<dbReference type="Proteomes" id="UP000243719">
    <property type="component" value="Unassembled WGS sequence"/>
</dbReference>
<evidence type="ECO:0000256" key="15">
    <source>
        <dbReference type="SAM" id="Phobius"/>
    </source>
</evidence>
<dbReference type="Gene3D" id="3.30.450.20">
    <property type="entry name" value="PAS domain"/>
    <property type="match status" value="1"/>
</dbReference>
<comment type="catalytic activity">
    <reaction evidence="1">
        <text>ATP + protein L-histidine = ADP + protein N-phospho-L-histidine.</text>
        <dbReference type="EC" id="2.7.13.3"/>
    </reaction>
</comment>
<reference evidence="20" key="1">
    <citation type="submission" date="2016-09" db="EMBL/GenBank/DDBJ databases">
        <authorList>
            <person name="Varghese N."/>
            <person name="Submissions S."/>
        </authorList>
    </citation>
    <scope>NUCLEOTIDE SEQUENCE [LARGE SCALE GENOMIC DNA]</scope>
    <source>
        <strain evidence="20">JS23</strain>
    </source>
</reference>
<keyword evidence="7" id="KW-0547">Nucleotide-binding</keyword>
<dbReference type="PROSITE" id="PS50110">
    <property type="entry name" value="RESPONSE_REGULATORY"/>
    <property type="match status" value="1"/>
</dbReference>
<dbReference type="PROSITE" id="PS50112">
    <property type="entry name" value="PAS"/>
    <property type="match status" value="1"/>
</dbReference>
<keyword evidence="11" id="KW-0902">Two-component regulatory system</keyword>
<dbReference type="RefSeq" id="WP_091905242.1">
    <property type="nucleotide sequence ID" value="NZ_FNLO01000002.1"/>
</dbReference>
<dbReference type="GO" id="GO:0016020">
    <property type="term" value="C:membrane"/>
    <property type="evidence" value="ECO:0007669"/>
    <property type="project" value="UniProtKB-SubCell"/>
</dbReference>
<dbReference type="STRING" id="1770053.SAMN05216551_102269"/>
<feature type="domain" description="Histidine kinase" evidence="16">
    <location>
        <begin position="256"/>
        <end position="480"/>
    </location>
</feature>
<dbReference type="Pfam" id="PF08448">
    <property type="entry name" value="PAS_4"/>
    <property type="match status" value="1"/>
</dbReference>
<dbReference type="Gene3D" id="3.30.565.10">
    <property type="entry name" value="Histidine kinase-like ATPase, C-terminal domain"/>
    <property type="match status" value="1"/>
</dbReference>
<keyword evidence="9" id="KW-0067">ATP-binding</keyword>
<dbReference type="Pfam" id="PF00512">
    <property type="entry name" value="HisKA"/>
    <property type="match status" value="1"/>
</dbReference>
<evidence type="ECO:0000256" key="13">
    <source>
        <dbReference type="PROSITE-ProRule" id="PRU00169"/>
    </source>
</evidence>
<evidence type="ECO:0000256" key="3">
    <source>
        <dbReference type="ARBA" id="ARBA00012438"/>
    </source>
</evidence>
<dbReference type="CDD" id="cd00082">
    <property type="entry name" value="HisKA"/>
    <property type="match status" value="1"/>
</dbReference>
<dbReference type="InterPro" id="IPR003661">
    <property type="entry name" value="HisK_dim/P_dom"/>
</dbReference>
<dbReference type="Pfam" id="PF13493">
    <property type="entry name" value="DUF4118"/>
    <property type="match status" value="1"/>
</dbReference>
<evidence type="ECO:0000256" key="4">
    <source>
        <dbReference type="ARBA" id="ARBA00022553"/>
    </source>
</evidence>
<feature type="coiled-coil region" evidence="14">
    <location>
        <begin position="96"/>
        <end position="126"/>
    </location>
</feature>
<dbReference type="InterPro" id="IPR001789">
    <property type="entry name" value="Sig_transdc_resp-reg_receiver"/>
</dbReference>
<dbReference type="Pfam" id="PF00072">
    <property type="entry name" value="Response_reg"/>
    <property type="match status" value="1"/>
</dbReference>
<dbReference type="SMART" id="SM00388">
    <property type="entry name" value="HisKA"/>
    <property type="match status" value="1"/>
</dbReference>
<keyword evidence="4 13" id="KW-0597">Phosphoprotein</keyword>
<evidence type="ECO:0000259" key="16">
    <source>
        <dbReference type="PROSITE" id="PS50109"/>
    </source>
</evidence>
<evidence type="ECO:0000256" key="11">
    <source>
        <dbReference type="ARBA" id="ARBA00023012"/>
    </source>
</evidence>
<dbReference type="EMBL" id="FNLO01000002">
    <property type="protein sequence ID" value="SDV47098.1"/>
    <property type="molecule type" value="Genomic_DNA"/>
</dbReference>
<dbReference type="PANTHER" id="PTHR43065">
    <property type="entry name" value="SENSOR HISTIDINE KINASE"/>
    <property type="match status" value="1"/>
</dbReference>
<dbReference type="NCBIfam" id="TIGR00229">
    <property type="entry name" value="sensory_box"/>
    <property type="match status" value="1"/>
</dbReference>
<feature type="modified residue" description="4-aspartylphosphate" evidence="13">
    <location>
        <position position="552"/>
    </location>
</feature>
<dbReference type="InterPro" id="IPR025201">
    <property type="entry name" value="KdpD_TM"/>
</dbReference>
<evidence type="ECO:0000256" key="10">
    <source>
        <dbReference type="ARBA" id="ARBA00022989"/>
    </source>
</evidence>
<dbReference type="InterPro" id="IPR005467">
    <property type="entry name" value="His_kinase_dom"/>
</dbReference>
<evidence type="ECO:0000313" key="19">
    <source>
        <dbReference type="EMBL" id="SDV47098.1"/>
    </source>
</evidence>
<keyword evidence="20" id="KW-1185">Reference proteome</keyword>
<dbReference type="InterPro" id="IPR013656">
    <property type="entry name" value="PAS_4"/>
</dbReference>
<evidence type="ECO:0000256" key="9">
    <source>
        <dbReference type="ARBA" id="ARBA00022840"/>
    </source>
</evidence>
<dbReference type="SUPFAM" id="SSF52172">
    <property type="entry name" value="CheY-like"/>
    <property type="match status" value="1"/>
</dbReference>
<evidence type="ECO:0000313" key="20">
    <source>
        <dbReference type="Proteomes" id="UP000243719"/>
    </source>
</evidence>
<dbReference type="CDD" id="cd00130">
    <property type="entry name" value="PAS"/>
    <property type="match status" value="1"/>
</dbReference>
<dbReference type="InterPro" id="IPR036097">
    <property type="entry name" value="HisK_dim/P_sf"/>
</dbReference>
<dbReference type="Gene3D" id="1.10.287.130">
    <property type="match status" value="1"/>
</dbReference>
<organism evidence="19 20">
    <name type="scientific">Chitinasiproducens palmae</name>
    <dbReference type="NCBI Taxonomy" id="1770053"/>
    <lineage>
        <taxon>Bacteria</taxon>
        <taxon>Pseudomonadati</taxon>
        <taxon>Pseudomonadota</taxon>
        <taxon>Betaproteobacteria</taxon>
        <taxon>Burkholderiales</taxon>
        <taxon>Burkholderiaceae</taxon>
        <taxon>Chitinasiproducens</taxon>
    </lineage>
</organism>
<evidence type="ECO:0000256" key="7">
    <source>
        <dbReference type="ARBA" id="ARBA00022741"/>
    </source>
</evidence>
<evidence type="ECO:0000256" key="14">
    <source>
        <dbReference type="SAM" id="Coils"/>
    </source>
</evidence>
<evidence type="ECO:0000259" key="17">
    <source>
        <dbReference type="PROSITE" id="PS50110"/>
    </source>
</evidence>
<proteinExistence type="predicted"/>
<dbReference type="InterPro" id="IPR038318">
    <property type="entry name" value="KdpD_sf"/>
</dbReference>
<dbReference type="GO" id="GO:0000155">
    <property type="term" value="F:phosphorelay sensor kinase activity"/>
    <property type="evidence" value="ECO:0007669"/>
    <property type="project" value="InterPro"/>
</dbReference>
<dbReference type="PROSITE" id="PS50109">
    <property type="entry name" value="HIS_KIN"/>
    <property type="match status" value="1"/>
</dbReference>
<dbReference type="InterPro" id="IPR035965">
    <property type="entry name" value="PAS-like_dom_sf"/>
</dbReference>